<name>A0A1X4NQG3_9RHOB</name>
<feature type="transmembrane region" description="Helical" evidence="1">
    <location>
        <begin position="250"/>
        <end position="272"/>
    </location>
</feature>
<accession>A0A1X4NQG3</accession>
<keyword evidence="1" id="KW-0812">Transmembrane</keyword>
<feature type="domain" description="Serine aminopeptidase S33" evidence="2">
    <location>
        <begin position="53"/>
        <end position="155"/>
    </location>
</feature>
<dbReference type="EMBL" id="JFKC01000001">
    <property type="protein sequence ID" value="OSQ53179.1"/>
    <property type="molecule type" value="Genomic_DNA"/>
</dbReference>
<feature type="transmembrane region" description="Helical" evidence="1">
    <location>
        <begin position="284"/>
        <end position="304"/>
    </location>
</feature>
<sequence>MARPLLTYLAILIAGLSILVLEVARTGVTFTDRSVGPTPVTTLARDGADGPNVVIAHGFAGSREMMQGYGLTLAQAGYRVHMFDFEGHGAHPEPMSGDVTRIEGTTRLLMDQTRAVIDDVADGTPVALLGHSMATDVLIRVAMETDTGPLVLLSAFSQAVTADQPKDMLLISGQWEPHLREFGVDAVQMVDPDAQEGETVQQGNVIRAAIIAPWSEHVAILQSRAGRLAALDWLNRAYDRDMMASAPPTGWAFLALMASITVLASLLVRLVVPEAPLPPSHQPGVLRFLGTLIVPAVLTPFLALPLDFGVLPVLVADYLAIHLGVFGLLSLTMQRWLWGPFTLGWTGIVPFTLALVALLAWGIGVFGFALDRYGANFFPIEERLPIIAALVIGAIPFMVADAQLVWKAPLWRRIAARVALLVSLGIAVALDLEGLFFLLIIAPVIILFFFVHGAMGRAFGKRAGPLLAGIALGIILAWALGVSFPMFAVAGGGT</sequence>
<dbReference type="STRING" id="1123756.MGEO_01035"/>
<dbReference type="InterPro" id="IPR022742">
    <property type="entry name" value="Hydrolase_4"/>
</dbReference>
<feature type="transmembrane region" description="Helical" evidence="1">
    <location>
        <begin position="466"/>
        <end position="488"/>
    </location>
</feature>
<dbReference type="Pfam" id="PF12146">
    <property type="entry name" value="Hydrolase_4"/>
    <property type="match status" value="1"/>
</dbReference>
<feature type="transmembrane region" description="Helical" evidence="1">
    <location>
        <begin position="436"/>
        <end position="454"/>
    </location>
</feature>
<dbReference type="SUPFAM" id="SSF53474">
    <property type="entry name" value="alpha/beta-Hydrolases"/>
    <property type="match status" value="1"/>
</dbReference>
<evidence type="ECO:0000313" key="3">
    <source>
        <dbReference type="EMBL" id="OSQ53179.1"/>
    </source>
</evidence>
<dbReference type="OrthoDB" id="504769at2"/>
<protein>
    <submittedName>
        <fullName evidence="3">Alpha/beta hydrolase</fullName>
    </submittedName>
</protein>
<feature type="transmembrane region" description="Helical" evidence="1">
    <location>
        <begin position="384"/>
        <end position="402"/>
    </location>
</feature>
<dbReference type="RefSeq" id="WP_085634837.1">
    <property type="nucleotide sequence ID" value="NZ_JFKC01000001.1"/>
</dbReference>
<dbReference type="InterPro" id="IPR029058">
    <property type="entry name" value="AB_hydrolase_fold"/>
</dbReference>
<evidence type="ECO:0000256" key="1">
    <source>
        <dbReference type="SAM" id="Phobius"/>
    </source>
</evidence>
<gene>
    <name evidence="3" type="ORF">MGEO_01035</name>
</gene>
<dbReference type="AlphaFoldDB" id="A0A1X4NQG3"/>
<feature type="transmembrane region" description="Helical" evidence="1">
    <location>
        <begin position="310"/>
        <end position="331"/>
    </location>
</feature>
<feature type="transmembrane region" description="Helical" evidence="1">
    <location>
        <begin position="343"/>
        <end position="364"/>
    </location>
</feature>
<evidence type="ECO:0000313" key="4">
    <source>
        <dbReference type="Proteomes" id="UP000193926"/>
    </source>
</evidence>
<evidence type="ECO:0000259" key="2">
    <source>
        <dbReference type="Pfam" id="PF12146"/>
    </source>
</evidence>
<feature type="transmembrane region" description="Helical" evidence="1">
    <location>
        <begin position="414"/>
        <end position="430"/>
    </location>
</feature>
<keyword evidence="3" id="KW-0378">Hydrolase</keyword>
<keyword evidence="4" id="KW-1185">Reference proteome</keyword>
<dbReference type="Proteomes" id="UP000193926">
    <property type="component" value="Unassembled WGS sequence"/>
</dbReference>
<dbReference type="Gene3D" id="3.40.50.1820">
    <property type="entry name" value="alpha/beta hydrolase"/>
    <property type="match status" value="1"/>
</dbReference>
<keyword evidence="1" id="KW-0472">Membrane</keyword>
<keyword evidence="1" id="KW-1133">Transmembrane helix</keyword>
<dbReference type="GO" id="GO:0016787">
    <property type="term" value="F:hydrolase activity"/>
    <property type="evidence" value="ECO:0007669"/>
    <property type="project" value="UniProtKB-KW"/>
</dbReference>
<organism evidence="3 4">
    <name type="scientific">Marivita geojedonensis</name>
    <dbReference type="NCBI Taxonomy" id="1123756"/>
    <lineage>
        <taxon>Bacteria</taxon>
        <taxon>Pseudomonadati</taxon>
        <taxon>Pseudomonadota</taxon>
        <taxon>Alphaproteobacteria</taxon>
        <taxon>Rhodobacterales</taxon>
        <taxon>Roseobacteraceae</taxon>
        <taxon>Marivita</taxon>
    </lineage>
</organism>
<comment type="caution">
    <text evidence="3">The sequence shown here is derived from an EMBL/GenBank/DDBJ whole genome shotgun (WGS) entry which is preliminary data.</text>
</comment>
<reference evidence="3 4" key="1">
    <citation type="submission" date="2014-03" db="EMBL/GenBank/DDBJ databases">
        <title>The draft genome sequence of Marivita geojedonensis KCTC 23882.</title>
        <authorList>
            <person name="Lai Q."/>
            <person name="Shao Z."/>
        </authorList>
    </citation>
    <scope>NUCLEOTIDE SEQUENCE [LARGE SCALE GENOMIC DNA]</scope>
    <source>
        <strain evidence="3 4">DPG-138</strain>
    </source>
</reference>
<proteinExistence type="predicted"/>